<name>A0A0E9XLT3_ANGAN</name>
<evidence type="ECO:0000313" key="1">
    <source>
        <dbReference type="EMBL" id="JAI03630.1"/>
    </source>
</evidence>
<reference evidence="1" key="2">
    <citation type="journal article" date="2015" name="Fish Shellfish Immunol.">
        <title>Early steps in the European eel (Anguilla anguilla)-Vibrio vulnificus interaction in the gills: Role of the RtxA13 toxin.</title>
        <authorList>
            <person name="Callol A."/>
            <person name="Pajuelo D."/>
            <person name="Ebbesson L."/>
            <person name="Teles M."/>
            <person name="MacKenzie S."/>
            <person name="Amaro C."/>
        </authorList>
    </citation>
    <scope>NUCLEOTIDE SEQUENCE</scope>
</reference>
<sequence>MYYESVNRKKAHGSGYFQIHFGPHSCGNKSDRICQRDGHLNA</sequence>
<proteinExistence type="predicted"/>
<reference evidence="1" key="1">
    <citation type="submission" date="2014-11" db="EMBL/GenBank/DDBJ databases">
        <authorList>
            <person name="Amaro Gonzalez C."/>
        </authorList>
    </citation>
    <scope>NUCLEOTIDE SEQUENCE</scope>
</reference>
<dbReference type="EMBL" id="GBXM01004948">
    <property type="protein sequence ID" value="JAI03630.1"/>
    <property type="molecule type" value="Transcribed_RNA"/>
</dbReference>
<organism evidence="1">
    <name type="scientific">Anguilla anguilla</name>
    <name type="common">European freshwater eel</name>
    <name type="synonym">Muraena anguilla</name>
    <dbReference type="NCBI Taxonomy" id="7936"/>
    <lineage>
        <taxon>Eukaryota</taxon>
        <taxon>Metazoa</taxon>
        <taxon>Chordata</taxon>
        <taxon>Craniata</taxon>
        <taxon>Vertebrata</taxon>
        <taxon>Euteleostomi</taxon>
        <taxon>Actinopterygii</taxon>
        <taxon>Neopterygii</taxon>
        <taxon>Teleostei</taxon>
        <taxon>Anguilliformes</taxon>
        <taxon>Anguillidae</taxon>
        <taxon>Anguilla</taxon>
    </lineage>
</organism>
<dbReference type="AlphaFoldDB" id="A0A0E9XLT3"/>
<protein>
    <submittedName>
        <fullName evidence="1">Uncharacterized protein</fullName>
    </submittedName>
</protein>
<accession>A0A0E9XLT3</accession>